<feature type="domain" description="Sulfatase-modifying factor enzyme-like" evidence="2">
    <location>
        <begin position="1"/>
        <end position="86"/>
    </location>
</feature>
<dbReference type="Gene3D" id="3.90.1580.10">
    <property type="entry name" value="paralog of FGE (formylglycine-generating enzyme)"/>
    <property type="match status" value="1"/>
</dbReference>
<feature type="compositionally biased region" description="Basic and acidic residues" evidence="1">
    <location>
        <begin position="1"/>
        <end position="11"/>
    </location>
</feature>
<comment type="caution">
    <text evidence="3">The sequence shown here is derived from an EMBL/GenBank/DDBJ whole genome shotgun (WGS) entry which is preliminary data.</text>
</comment>
<dbReference type="InterPro" id="IPR005532">
    <property type="entry name" value="SUMF_dom"/>
</dbReference>
<protein>
    <submittedName>
        <fullName evidence="3">Formylglycine-generating enzyme family protein</fullName>
    </submittedName>
</protein>
<feature type="non-terminal residue" evidence="3">
    <location>
        <position position="1"/>
    </location>
</feature>
<feature type="region of interest" description="Disordered" evidence="1">
    <location>
        <begin position="1"/>
        <end position="57"/>
    </location>
</feature>
<dbReference type="InterPro" id="IPR016187">
    <property type="entry name" value="CTDL_fold"/>
</dbReference>
<dbReference type="Pfam" id="PF03781">
    <property type="entry name" value="FGE-sulfatase"/>
    <property type="match status" value="1"/>
</dbReference>
<gene>
    <name evidence="3" type="ORF">ACE1CA_06750</name>
</gene>
<dbReference type="EMBL" id="JBHFNT010000058">
    <property type="protein sequence ID" value="MFB2834216.1"/>
    <property type="molecule type" value="Genomic_DNA"/>
</dbReference>
<dbReference type="InterPro" id="IPR042095">
    <property type="entry name" value="SUMF_sf"/>
</dbReference>
<dbReference type="Proteomes" id="UP001576780">
    <property type="component" value="Unassembled WGS sequence"/>
</dbReference>
<accession>A0ABV4WGK7</accession>
<evidence type="ECO:0000313" key="4">
    <source>
        <dbReference type="Proteomes" id="UP001576780"/>
    </source>
</evidence>
<dbReference type="SUPFAM" id="SSF56436">
    <property type="entry name" value="C-type lectin-like"/>
    <property type="match status" value="1"/>
</dbReference>
<name>A0ABV4WGK7_9CYAN</name>
<keyword evidence="4" id="KW-1185">Reference proteome</keyword>
<sequence length="93" mass="10882">EWCADDWHKNYENAPTDGSAWIDSNERENVNGENESKSAKNDDNEPESPLRGGSWDNYPFLCRSAFRSLNYYWRDSRYNFSGFRVVCESGRTL</sequence>
<reference evidence="3 4" key="1">
    <citation type="submission" date="2024-09" db="EMBL/GenBank/DDBJ databases">
        <title>Floridaenema gen nov. (Aerosakkonemataceae, Aerosakkonematales ord. nov., Cyanobacteria) from benthic tropical and subtropical fresh waters, with the description of four new species.</title>
        <authorList>
            <person name="Moretto J.A."/>
            <person name="Berthold D.E."/>
            <person name="Lefler F.W."/>
            <person name="Huang I.-S."/>
            <person name="Laughinghouse H. IV."/>
        </authorList>
    </citation>
    <scope>NUCLEOTIDE SEQUENCE [LARGE SCALE GENOMIC DNA]</scope>
    <source>
        <strain evidence="3 4">BLCC-F167</strain>
    </source>
</reference>
<evidence type="ECO:0000256" key="1">
    <source>
        <dbReference type="SAM" id="MobiDB-lite"/>
    </source>
</evidence>
<evidence type="ECO:0000313" key="3">
    <source>
        <dbReference type="EMBL" id="MFB2834216.1"/>
    </source>
</evidence>
<organism evidence="3 4">
    <name type="scientific">Floridaenema evergladense BLCC-F167</name>
    <dbReference type="NCBI Taxonomy" id="3153639"/>
    <lineage>
        <taxon>Bacteria</taxon>
        <taxon>Bacillati</taxon>
        <taxon>Cyanobacteriota</taxon>
        <taxon>Cyanophyceae</taxon>
        <taxon>Oscillatoriophycideae</taxon>
        <taxon>Aerosakkonematales</taxon>
        <taxon>Aerosakkonemataceae</taxon>
        <taxon>Floridanema</taxon>
        <taxon>Floridanema evergladense</taxon>
    </lineage>
</organism>
<dbReference type="RefSeq" id="WP_413276658.1">
    <property type="nucleotide sequence ID" value="NZ_JBHFNT010000058.1"/>
</dbReference>
<feature type="compositionally biased region" description="Basic and acidic residues" evidence="1">
    <location>
        <begin position="24"/>
        <end position="43"/>
    </location>
</feature>
<proteinExistence type="predicted"/>
<evidence type="ECO:0000259" key="2">
    <source>
        <dbReference type="Pfam" id="PF03781"/>
    </source>
</evidence>